<proteinExistence type="predicted"/>
<dbReference type="InterPro" id="IPR029044">
    <property type="entry name" value="Nucleotide-diphossugar_trans"/>
</dbReference>
<reference evidence="2 3" key="1">
    <citation type="submission" date="2021-01" db="EMBL/GenBank/DDBJ databases">
        <title>C459-1 draft genome sequence.</title>
        <authorList>
            <person name="Zhang X.-F."/>
        </authorList>
    </citation>
    <scope>NUCLEOTIDE SEQUENCE [LARGE SCALE GENOMIC DNA]</scope>
    <source>
        <strain evidence="3">C459-1</strain>
    </source>
</reference>
<dbReference type="Proteomes" id="UP000625283">
    <property type="component" value="Unassembled WGS sequence"/>
</dbReference>
<evidence type="ECO:0000313" key="3">
    <source>
        <dbReference type="Proteomes" id="UP000625283"/>
    </source>
</evidence>
<accession>A0ABS1R017</accession>
<sequence length="289" mass="34765">MIQEHSPLISVVIPCYNSEKTILETVNSVFSQNFEDFEIIMVDDGSIDNTLRLIRQFGDNPKVTIFSQENKGQSSARNTGLKHVRGKYVFFLDSDDLLANNYMEECVNVFENEDDVLMVYSDMQLFERDDYIFKLDDFRIREFLIQNCIPAFCMVKVEHLRKIEGFDERLRNNEDWECWIRMIKTFKGKVVKIPKPLYFYRKRLEENSVSDLSIKNDEVDSVFLYVFNKHYEFYRENGLGIWDFFGNVMHLGAYKSKYYNVWYKRLFYKYFNKSKYLGLSQQTPFFRWK</sequence>
<gene>
    <name evidence="2" type="ORF">JKG61_03490</name>
</gene>
<dbReference type="PANTHER" id="PTHR43685">
    <property type="entry name" value="GLYCOSYLTRANSFERASE"/>
    <property type="match status" value="1"/>
</dbReference>
<feature type="domain" description="Glycosyltransferase 2-like" evidence="1">
    <location>
        <begin position="10"/>
        <end position="161"/>
    </location>
</feature>
<dbReference type="InterPro" id="IPR050834">
    <property type="entry name" value="Glycosyltransf_2"/>
</dbReference>
<dbReference type="PANTHER" id="PTHR43685:SF2">
    <property type="entry name" value="GLYCOSYLTRANSFERASE 2-LIKE DOMAIN-CONTAINING PROTEIN"/>
    <property type="match status" value="1"/>
</dbReference>
<evidence type="ECO:0000313" key="2">
    <source>
        <dbReference type="EMBL" id="MBL1407805.1"/>
    </source>
</evidence>
<dbReference type="RefSeq" id="WP_202101614.1">
    <property type="nucleotide sequence ID" value="NZ_JAERTY010000002.1"/>
</dbReference>
<dbReference type="SUPFAM" id="SSF53448">
    <property type="entry name" value="Nucleotide-diphospho-sugar transferases"/>
    <property type="match status" value="1"/>
</dbReference>
<dbReference type="Pfam" id="PF00535">
    <property type="entry name" value="Glycos_transf_2"/>
    <property type="match status" value="1"/>
</dbReference>
<dbReference type="EMBL" id="JAERTY010000002">
    <property type="protein sequence ID" value="MBL1407805.1"/>
    <property type="molecule type" value="Genomic_DNA"/>
</dbReference>
<keyword evidence="3" id="KW-1185">Reference proteome</keyword>
<evidence type="ECO:0000259" key="1">
    <source>
        <dbReference type="Pfam" id="PF00535"/>
    </source>
</evidence>
<comment type="caution">
    <text evidence="2">The sequence shown here is derived from an EMBL/GenBank/DDBJ whole genome shotgun (WGS) entry which is preliminary data.</text>
</comment>
<dbReference type="InterPro" id="IPR001173">
    <property type="entry name" value="Glyco_trans_2-like"/>
</dbReference>
<protein>
    <submittedName>
        <fullName evidence="2">Glycosyltransferase</fullName>
    </submittedName>
</protein>
<dbReference type="Gene3D" id="3.90.550.10">
    <property type="entry name" value="Spore Coat Polysaccharide Biosynthesis Protein SpsA, Chain A"/>
    <property type="match status" value="1"/>
</dbReference>
<name>A0ABS1R017_9SPHI</name>
<organism evidence="2 3">
    <name type="scientific">Sphingobacterium faecale</name>
    <dbReference type="NCBI Taxonomy" id="2803775"/>
    <lineage>
        <taxon>Bacteria</taxon>
        <taxon>Pseudomonadati</taxon>
        <taxon>Bacteroidota</taxon>
        <taxon>Sphingobacteriia</taxon>
        <taxon>Sphingobacteriales</taxon>
        <taxon>Sphingobacteriaceae</taxon>
        <taxon>Sphingobacterium</taxon>
    </lineage>
</organism>